<gene>
    <name evidence="5" type="ORF">F4561_000810</name>
</gene>
<evidence type="ECO:0000313" key="5">
    <source>
        <dbReference type="EMBL" id="MBB4929990.1"/>
    </source>
</evidence>
<dbReference type="InterPro" id="IPR036388">
    <property type="entry name" value="WH-like_DNA-bd_sf"/>
</dbReference>
<name>A0A7W7RDU4_9ACTN</name>
<keyword evidence="2 5" id="KW-0238">DNA-binding</keyword>
<dbReference type="GO" id="GO:0003677">
    <property type="term" value="F:DNA binding"/>
    <property type="evidence" value="ECO:0007669"/>
    <property type="project" value="UniProtKB-KW"/>
</dbReference>
<dbReference type="Gene3D" id="1.10.287.160">
    <property type="entry name" value="HR1 repeat"/>
    <property type="match status" value="1"/>
</dbReference>
<comment type="caution">
    <text evidence="5">The sequence shown here is derived from an EMBL/GenBank/DDBJ whole genome shotgun (WGS) entry which is preliminary data.</text>
</comment>
<dbReference type="EMBL" id="JACHJT010000001">
    <property type="protein sequence ID" value="MBB4929990.1"/>
    <property type="molecule type" value="Genomic_DNA"/>
</dbReference>
<organism evidence="5 6">
    <name type="scientific">Lipingzhangella halophila</name>
    <dbReference type="NCBI Taxonomy" id="1783352"/>
    <lineage>
        <taxon>Bacteria</taxon>
        <taxon>Bacillati</taxon>
        <taxon>Actinomycetota</taxon>
        <taxon>Actinomycetes</taxon>
        <taxon>Streptosporangiales</taxon>
        <taxon>Nocardiopsidaceae</taxon>
        <taxon>Lipingzhangella</taxon>
    </lineage>
</organism>
<protein>
    <submittedName>
        <fullName evidence="5">DNA-binding transcriptional regulator GbsR (MarR family)</fullName>
    </submittedName>
</protein>
<evidence type="ECO:0000313" key="6">
    <source>
        <dbReference type="Proteomes" id="UP000523007"/>
    </source>
</evidence>
<keyword evidence="1" id="KW-0805">Transcription regulation</keyword>
<dbReference type="PANTHER" id="PTHR38465:SF2">
    <property type="entry name" value="HTH-TYPE TRANSCRIPTIONAL REGULATOR MMPR5"/>
    <property type="match status" value="1"/>
</dbReference>
<dbReference type="Pfam" id="PF12802">
    <property type="entry name" value="MarR_2"/>
    <property type="match status" value="1"/>
</dbReference>
<dbReference type="InterPro" id="IPR036390">
    <property type="entry name" value="WH_DNA-bd_sf"/>
</dbReference>
<accession>A0A7W7RDU4</accession>
<dbReference type="GO" id="GO:0003700">
    <property type="term" value="F:DNA-binding transcription factor activity"/>
    <property type="evidence" value="ECO:0007669"/>
    <property type="project" value="InterPro"/>
</dbReference>
<reference evidence="5 6" key="1">
    <citation type="submission" date="2020-08" db="EMBL/GenBank/DDBJ databases">
        <title>Sequencing the genomes of 1000 actinobacteria strains.</title>
        <authorList>
            <person name="Klenk H.-P."/>
        </authorList>
    </citation>
    <scope>NUCLEOTIDE SEQUENCE [LARGE SCALE GENOMIC DNA]</scope>
    <source>
        <strain evidence="5 6">DSM 102030</strain>
    </source>
</reference>
<feature type="domain" description="HTH marR-type" evidence="4">
    <location>
        <begin position="20"/>
        <end position="80"/>
    </location>
</feature>
<dbReference type="InterPro" id="IPR000835">
    <property type="entry name" value="HTH_MarR-typ"/>
</dbReference>
<evidence type="ECO:0000256" key="3">
    <source>
        <dbReference type="ARBA" id="ARBA00023163"/>
    </source>
</evidence>
<keyword evidence="3" id="KW-0804">Transcription</keyword>
<dbReference type="Proteomes" id="UP000523007">
    <property type="component" value="Unassembled WGS sequence"/>
</dbReference>
<keyword evidence="6" id="KW-1185">Reference proteome</keyword>
<dbReference type="RefSeq" id="WP_184574875.1">
    <property type="nucleotide sequence ID" value="NZ_JACHJT010000001.1"/>
</dbReference>
<dbReference type="PANTHER" id="PTHR38465">
    <property type="entry name" value="HTH-TYPE TRANSCRIPTIONAL REGULATOR MJ1563-RELATED"/>
    <property type="match status" value="1"/>
</dbReference>
<evidence type="ECO:0000256" key="2">
    <source>
        <dbReference type="ARBA" id="ARBA00023125"/>
    </source>
</evidence>
<proteinExistence type="predicted"/>
<dbReference type="InterPro" id="IPR052362">
    <property type="entry name" value="HTH-GbsR_regulator"/>
</dbReference>
<evidence type="ECO:0000256" key="1">
    <source>
        <dbReference type="ARBA" id="ARBA00023015"/>
    </source>
</evidence>
<evidence type="ECO:0000259" key="4">
    <source>
        <dbReference type="Pfam" id="PF12802"/>
    </source>
</evidence>
<sequence>MNDTPRQEFIENAAMFFERLGLNRTAGRVMGWLLTSPEGTADAHELCGELTVAKSSMSVALRQLDQTGLVERYRPARQRRDHYRLAEDVFARAFRAKMAELDEFQALAKQGLRVVSDDPASRRRLQRMADMYSFMAREFPALLDRWEQQQEHWHQK</sequence>
<dbReference type="Gene3D" id="1.10.10.10">
    <property type="entry name" value="Winged helix-like DNA-binding domain superfamily/Winged helix DNA-binding domain"/>
    <property type="match status" value="1"/>
</dbReference>
<dbReference type="SUPFAM" id="SSF46785">
    <property type="entry name" value="Winged helix' DNA-binding domain"/>
    <property type="match status" value="1"/>
</dbReference>
<dbReference type="AlphaFoldDB" id="A0A7W7RDU4"/>